<protein>
    <submittedName>
        <fullName evidence="1">Uncharacterized protein</fullName>
    </submittedName>
</protein>
<organism evidence="1 2">
    <name type="scientific">Floridaenema flaviceps BLCC-F50</name>
    <dbReference type="NCBI Taxonomy" id="3153642"/>
    <lineage>
        <taxon>Bacteria</taxon>
        <taxon>Bacillati</taxon>
        <taxon>Cyanobacteriota</taxon>
        <taxon>Cyanophyceae</taxon>
        <taxon>Oscillatoriophycideae</taxon>
        <taxon>Aerosakkonematales</taxon>
        <taxon>Aerosakkonemataceae</taxon>
        <taxon>Floridanema</taxon>
        <taxon>Floridanema flaviceps</taxon>
    </lineage>
</organism>
<reference evidence="1 2" key="1">
    <citation type="submission" date="2024-09" db="EMBL/GenBank/DDBJ databases">
        <title>Floridaenema gen nov. (Aerosakkonemataceae, Aerosakkonematales ord. nov., Cyanobacteria) from benthic tropical and subtropical fresh waters, with the description of four new species.</title>
        <authorList>
            <person name="Moretto J.A."/>
            <person name="Berthold D.E."/>
            <person name="Lefler F.W."/>
            <person name="Huang I.-S."/>
            <person name="Laughinghouse H. IV."/>
        </authorList>
    </citation>
    <scope>NUCLEOTIDE SEQUENCE [LARGE SCALE GENOMIC DNA]</scope>
    <source>
        <strain evidence="1 2">BLCC-F50</strain>
    </source>
</reference>
<comment type="caution">
    <text evidence="1">The sequence shown here is derived from an EMBL/GenBank/DDBJ whole genome shotgun (WGS) entry which is preliminary data.</text>
</comment>
<dbReference type="RefSeq" id="WP_413267630.1">
    <property type="nucleotide sequence ID" value="NZ_JBHFNR010000274.1"/>
</dbReference>
<keyword evidence="2" id="KW-1185">Reference proteome</keyword>
<proteinExistence type="predicted"/>
<gene>
    <name evidence="1" type="ORF">ACE1CI_34350</name>
</gene>
<accession>A0ABV4Y2S0</accession>
<dbReference type="EMBL" id="JBHFNR010000274">
    <property type="protein sequence ID" value="MFB2898025.1"/>
    <property type="molecule type" value="Genomic_DNA"/>
</dbReference>
<sequence>MEAQDIQTNLGGEEQLMESAFAQQEEQYPAAQNNQQVVKEALESNVVPVPPTLALQQEYNQAQLLQAQRTEAIAPIVHSFLYLEGKPTATGAIAVGKSNTAVWDRGKSELTLYDNGSIEAKIPKMRVRYEGGSYTPLSIASSLEEIQTHGIKPVEVEHFVSKVKPMVDARLNQLNLGKIEAKNQEIDR</sequence>
<evidence type="ECO:0000313" key="2">
    <source>
        <dbReference type="Proteomes" id="UP001576784"/>
    </source>
</evidence>
<evidence type="ECO:0000313" key="1">
    <source>
        <dbReference type="EMBL" id="MFB2898025.1"/>
    </source>
</evidence>
<name>A0ABV4Y2S0_9CYAN</name>
<dbReference type="Proteomes" id="UP001576784">
    <property type="component" value="Unassembled WGS sequence"/>
</dbReference>